<evidence type="ECO:0000256" key="1">
    <source>
        <dbReference type="SAM" id="MobiDB-lite"/>
    </source>
</evidence>
<accession>A0A1R2AXM3</accession>
<dbReference type="Proteomes" id="UP000187209">
    <property type="component" value="Unassembled WGS sequence"/>
</dbReference>
<protein>
    <submittedName>
        <fullName evidence="2">Uncharacterized protein</fullName>
    </submittedName>
</protein>
<reference evidence="2 3" key="1">
    <citation type="submission" date="2016-11" db="EMBL/GenBank/DDBJ databases">
        <title>The macronuclear genome of Stentor coeruleus: a giant cell with tiny introns.</title>
        <authorList>
            <person name="Slabodnick M."/>
            <person name="Ruby J.G."/>
            <person name="Reiff S.B."/>
            <person name="Swart E.C."/>
            <person name="Gosai S."/>
            <person name="Prabakaran S."/>
            <person name="Witkowska E."/>
            <person name="Larue G.E."/>
            <person name="Fisher S."/>
            <person name="Freeman R.M."/>
            <person name="Gunawardena J."/>
            <person name="Chu W."/>
            <person name="Stover N.A."/>
            <person name="Gregory B.D."/>
            <person name="Nowacki M."/>
            <person name="Derisi J."/>
            <person name="Roy S.W."/>
            <person name="Marshall W.F."/>
            <person name="Sood P."/>
        </authorList>
    </citation>
    <scope>NUCLEOTIDE SEQUENCE [LARGE SCALE GENOMIC DNA]</scope>
    <source>
        <strain evidence="2">WM001</strain>
    </source>
</reference>
<sequence length="447" mass="51258">MLGQETTKTRFNASLIPEIIFEELFTGKGHFSLTCCVSILEVLIKYSIQRGLGVYSHIKNAFESIRQNINIYANFYQFQQQINIFYTIIDHLSNNNITIQKRLQYLHYMAKSNDDNKIALEKGMKLLTAVFFDKDRDILNLIISDNESQVVDKILTMLSGHFKVKFVVLEKNRKNEYSSIVEDAPLIFLKYEYEKSSILYNKDMIEIENLANFNPQRLEDSPFMSKTVSNQIYNPHPGYSSVPVTRNSFSDSDGRINQGQGNPGIFKNPNKNLYPNGNPSSYPITFPNNNQYQNPPSSVLPTSINPKSNIPEDVIEFISIMAEELVGNNIVNDRLAQEISKITGNYEEFKNIKALSEIVKMTFYNNQRSNVYLNNLPNQRISVGGEIFCKYGNHYVEKDFISDIKCPDNCIICNNCRTYNINQCVMCGTIYSDTSKELLYALKITSK</sequence>
<feature type="compositionally biased region" description="Polar residues" evidence="1">
    <location>
        <begin position="249"/>
        <end position="260"/>
    </location>
</feature>
<name>A0A1R2AXM3_9CILI</name>
<comment type="caution">
    <text evidence="2">The sequence shown here is derived from an EMBL/GenBank/DDBJ whole genome shotgun (WGS) entry which is preliminary data.</text>
</comment>
<gene>
    <name evidence="2" type="ORF">SteCoe_33057</name>
</gene>
<keyword evidence="3" id="KW-1185">Reference proteome</keyword>
<evidence type="ECO:0000313" key="3">
    <source>
        <dbReference type="Proteomes" id="UP000187209"/>
    </source>
</evidence>
<dbReference type="AlphaFoldDB" id="A0A1R2AXM3"/>
<dbReference type="EMBL" id="MPUH01001219">
    <property type="protein sequence ID" value="OMJ69269.1"/>
    <property type="molecule type" value="Genomic_DNA"/>
</dbReference>
<feature type="region of interest" description="Disordered" evidence="1">
    <location>
        <begin position="249"/>
        <end position="270"/>
    </location>
</feature>
<organism evidence="2 3">
    <name type="scientific">Stentor coeruleus</name>
    <dbReference type="NCBI Taxonomy" id="5963"/>
    <lineage>
        <taxon>Eukaryota</taxon>
        <taxon>Sar</taxon>
        <taxon>Alveolata</taxon>
        <taxon>Ciliophora</taxon>
        <taxon>Postciliodesmatophora</taxon>
        <taxon>Heterotrichea</taxon>
        <taxon>Heterotrichida</taxon>
        <taxon>Stentoridae</taxon>
        <taxon>Stentor</taxon>
    </lineage>
</organism>
<evidence type="ECO:0000313" key="2">
    <source>
        <dbReference type="EMBL" id="OMJ69269.1"/>
    </source>
</evidence>
<proteinExistence type="predicted"/>